<evidence type="ECO:0000313" key="5">
    <source>
        <dbReference type="Proteomes" id="UP000191612"/>
    </source>
</evidence>
<dbReference type="SUPFAM" id="SSF51735">
    <property type="entry name" value="NAD(P)-binding Rossmann-fold domains"/>
    <property type="match status" value="1"/>
</dbReference>
<evidence type="ECO:0000259" key="3">
    <source>
        <dbReference type="SMART" id="SM00829"/>
    </source>
</evidence>
<proteinExistence type="inferred from homology"/>
<keyword evidence="2" id="KW-0560">Oxidoreductase</keyword>
<dbReference type="Proteomes" id="UP000191612">
    <property type="component" value="Unassembled WGS sequence"/>
</dbReference>
<keyword evidence="5" id="KW-1185">Reference proteome</keyword>
<dbReference type="InterPro" id="IPR036291">
    <property type="entry name" value="NAD(P)-bd_dom_sf"/>
</dbReference>
<dbReference type="GO" id="GO:0016651">
    <property type="term" value="F:oxidoreductase activity, acting on NAD(P)H"/>
    <property type="evidence" value="ECO:0007669"/>
    <property type="project" value="InterPro"/>
</dbReference>
<dbReference type="InterPro" id="IPR047122">
    <property type="entry name" value="Trans-enoyl_RdTase-like"/>
</dbReference>
<dbReference type="InterPro" id="IPR013154">
    <property type="entry name" value="ADH-like_N"/>
</dbReference>
<dbReference type="Gene3D" id="3.40.50.720">
    <property type="entry name" value="NAD(P)-binding Rossmann-like Domain"/>
    <property type="match status" value="1"/>
</dbReference>
<dbReference type="InterPro" id="IPR020843">
    <property type="entry name" value="ER"/>
</dbReference>
<dbReference type="InterPro" id="IPR011032">
    <property type="entry name" value="GroES-like_sf"/>
</dbReference>
<evidence type="ECO:0000256" key="1">
    <source>
        <dbReference type="ARBA" id="ARBA00008072"/>
    </source>
</evidence>
<feature type="domain" description="Enoyl reductase (ER)" evidence="3">
    <location>
        <begin position="11"/>
        <end position="351"/>
    </location>
</feature>
<name>A0A1V6RDE5_9EURO</name>
<dbReference type="InterPro" id="IPR013149">
    <property type="entry name" value="ADH-like_C"/>
</dbReference>
<protein>
    <recommendedName>
        <fullName evidence="3">Enoyl reductase (ER) domain-containing protein</fullName>
    </recommendedName>
</protein>
<reference evidence="5" key="1">
    <citation type="journal article" date="2017" name="Nat. Microbiol.">
        <title>Global analysis of biosynthetic gene clusters reveals vast potential of secondary metabolite production in Penicillium species.</title>
        <authorList>
            <person name="Nielsen J.C."/>
            <person name="Grijseels S."/>
            <person name="Prigent S."/>
            <person name="Ji B."/>
            <person name="Dainat J."/>
            <person name="Nielsen K.F."/>
            <person name="Frisvad J.C."/>
            <person name="Workman M."/>
            <person name="Nielsen J."/>
        </authorList>
    </citation>
    <scope>NUCLEOTIDE SEQUENCE [LARGE SCALE GENOMIC DNA]</scope>
    <source>
        <strain evidence="5">IBT 29525</strain>
    </source>
</reference>
<dbReference type="SMART" id="SM00829">
    <property type="entry name" value="PKS_ER"/>
    <property type="match status" value="1"/>
</dbReference>
<dbReference type="AlphaFoldDB" id="A0A1V6RDE5"/>
<dbReference type="PANTHER" id="PTHR45348">
    <property type="entry name" value="HYPOTHETICAL OXIDOREDUCTASE (EUROFUNG)"/>
    <property type="match status" value="1"/>
</dbReference>
<dbReference type="EMBL" id="MDYO01000007">
    <property type="protein sequence ID" value="OQD99301.1"/>
    <property type="molecule type" value="Genomic_DNA"/>
</dbReference>
<comment type="caution">
    <text evidence="4">The sequence shown here is derived from an EMBL/GenBank/DDBJ whole genome shotgun (WGS) entry which is preliminary data.</text>
</comment>
<dbReference type="Pfam" id="PF00107">
    <property type="entry name" value="ADH_zinc_N"/>
    <property type="match status" value="1"/>
</dbReference>
<gene>
    <name evidence="4" type="ORF">PENSOL_c007G07678</name>
</gene>
<comment type="similarity">
    <text evidence="1">Belongs to the zinc-containing alcohol dehydrogenase family.</text>
</comment>
<dbReference type="Gene3D" id="3.90.180.10">
    <property type="entry name" value="Medium-chain alcohol dehydrogenases, catalytic domain"/>
    <property type="match status" value="1"/>
</dbReference>
<evidence type="ECO:0000313" key="4">
    <source>
        <dbReference type="EMBL" id="OQD99301.1"/>
    </source>
</evidence>
<dbReference type="SUPFAM" id="SSF50129">
    <property type="entry name" value="GroES-like"/>
    <property type="match status" value="1"/>
</dbReference>
<evidence type="ECO:0000256" key="2">
    <source>
        <dbReference type="ARBA" id="ARBA00023002"/>
    </source>
</evidence>
<accession>A0A1V6RDE5</accession>
<organism evidence="4 5">
    <name type="scientific">Penicillium solitum</name>
    <dbReference type="NCBI Taxonomy" id="60172"/>
    <lineage>
        <taxon>Eukaryota</taxon>
        <taxon>Fungi</taxon>
        <taxon>Dikarya</taxon>
        <taxon>Ascomycota</taxon>
        <taxon>Pezizomycotina</taxon>
        <taxon>Eurotiomycetes</taxon>
        <taxon>Eurotiomycetidae</taxon>
        <taxon>Eurotiales</taxon>
        <taxon>Aspergillaceae</taxon>
        <taxon>Penicillium</taxon>
    </lineage>
</organism>
<dbReference type="CDD" id="cd08249">
    <property type="entry name" value="enoyl_reductase_like"/>
    <property type="match status" value="1"/>
</dbReference>
<dbReference type="Pfam" id="PF08240">
    <property type="entry name" value="ADH_N"/>
    <property type="match status" value="1"/>
</dbReference>
<dbReference type="PANTHER" id="PTHR45348:SF7">
    <property type="entry name" value="ZINC BINDING OXIDOREDUCTASE, PUTATIVE-RELATED"/>
    <property type="match status" value="1"/>
</dbReference>
<dbReference type="STRING" id="60172.A0A1V6RDE5"/>
<sequence length="356" mass="38451">MTTRPTNTSLHVDENLALGVHRDIRMHSPSNGELLIETIFSGANPADVKHANLLGIYPACLGYDFCGKVLQASASSAFKVGETVAGCTPTGLGRPLKYGSHQTYMVSPEWMTFSVPSSLPLEHAACLSVVAMTAADALYNFFKFTLPQNASDEPPRNQKAINPLLIWGASSSVGICALQFAQASGIFPIFVTASPQRHSVLSKLGATHCFDYKSPTVISDIKSTLKNYQCDGISYGFDTVGGSAQQVATCASQDAILASVVHEQDSKFLMPFATTAEDVTLKLHSVPHPITIPARPDDHWHSWSVLQWAVQNYGTRFHLEVVDIFAGKAEGALEELQRLGSHGRGFGKLALKHPLQ</sequence>